<evidence type="ECO:0000313" key="2">
    <source>
        <dbReference type="Proteomes" id="UP000053058"/>
    </source>
</evidence>
<dbReference type="AlphaFoldDB" id="A0A0V8CKA8"/>
<name>A0A0V8CKA8_LACLL</name>
<comment type="caution">
    <text evidence="1">The sequence shown here is derived from an EMBL/GenBank/DDBJ whole genome shotgun (WGS) entry which is preliminary data.</text>
</comment>
<sequence length="42" mass="4914">MVQYGHGILKKQKLLTNLSVTFFIDKFSILLTDLSVKSIYYF</sequence>
<protein>
    <submittedName>
        <fullName evidence="1">Uncharacterized protein</fullName>
    </submittedName>
</protein>
<dbReference type="Proteomes" id="UP000053058">
    <property type="component" value="Unassembled WGS sequence"/>
</dbReference>
<organism evidence="1 2">
    <name type="scientific">Lactococcus lactis subsp. lactis</name>
    <name type="common">Streptococcus lactis</name>
    <dbReference type="NCBI Taxonomy" id="1360"/>
    <lineage>
        <taxon>Bacteria</taxon>
        <taxon>Bacillati</taxon>
        <taxon>Bacillota</taxon>
        <taxon>Bacilli</taxon>
        <taxon>Lactobacillales</taxon>
        <taxon>Streptococcaceae</taxon>
        <taxon>Lactococcus</taxon>
    </lineage>
</organism>
<gene>
    <name evidence="1" type="ORF">KF282_0297</name>
</gene>
<accession>A0A0V8CKA8</accession>
<reference evidence="2" key="1">
    <citation type="submission" date="2015-10" db="EMBL/GenBank/DDBJ databases">
        <title>Draft Genome Sequences of 11 Lactococcus lactis subspecies cremoris strains.</title>
        <authorList>
            <person name="Wels M."/>
            <person name="Backus L."/>
            <person name="Boekhorst J."/>
            <person name="Dijkstra A."/>
            <person name="Beerthuizen M."/>
            <person name="Kelly W."/>
            <person name="Siezen R."/>
            <person name="Bachmann H."/>
            <person name="Van Hijum S."/>
        </authorList>
    </citation>
    <scope>NUCLEOTIDE SEQUENCE [LARGE SCALE GENOMIC DNA]</scope>
    <source>
        <strain evidence="2">KF282</strain>
    </source>
</reference>
<dbReference type="EMBL" id="LKLN01000008">
    <property type="protein sequence ID" value="KSU08106.1"/>
    <property type="molecule type" value="Genomic_DNA"/>
</dbReference>
<evidence type="ECO:0000313" key="1">
    <source>
        <dbReference type="EMBL" id="KSU08106.1"/>
    </source>
</evidence>
<proteinExistence type="predicted"/>